<feature type="DNA-binding region" description="H-T-H motif" evidence="4">
    <location>
        <begin position="59"/>
        <end position="78"/>
    </location>
</feature>
<dbReference type="PROSITE" id="PS50977">
    <property type="entry name" value="HTH_TETR_2"/>
    <property type="match status" value="1"/>
</dbReference>
<dbReference type="InterPro" id="IPR001647">
    <property type="entry name" value="HTH_TetR"/>
</dbReference>
<dbReference type="PANTHER" id="PTHR30055:SF238">
    <property type="entry name" value="MYCOFACTOCIN BIOSYNTHESIS TRANSCRIPTIONAL REGULATOR MFTR-RELATED"/>
    <property type="match status" value="1"/>
</dbReference>
<keyword evidence="2 4" id="KW-0238">DNA-binding</keyword>
<evidence type="ECO:0000256" key="5">
    <source>
        <dbReference type="SAM" id="MobiDB-lite"/>
    </source>
</evidence>
<dbReference type="Gene3D" id="1.10.357.10">
    <property type="entry name" value="Tetracycline Repressor, domain 2"/>
    <property type="match status" value="1"/>
</dbReference>
<dbReference type="AlphaFoldDB" id="A0A7Y6I6U0"/>
<feature type="region of interest" description="Disordered" evidence="5">
    <location>
        <begin position="1"/>
        <end position="36"/>
    </location>
</feature>
<gene>
    <name evidence="7" type="ORF">HTZ77_14530</name>
</gene>
<evidence type="ECO:0000259" key="6">
    <source>
        <dbReference type="PROSITE" id="PS50977"/>
    </source>
</evidence>
<evidence type="ECO:0000256" key="1">
    <source>
        <dbReference type="ARBA" id="ARBA00023015"/>
    </source>
</evidence>
<keyword evidence="8" id="KW-1185">Reference proteome</keyword>
<feature type="compositionally biased region" description="Low complexity" evidence="5">
    <location>
        <begin position="1"/>
        <end position="10"/>
    </location>
</feature>
<dbReference type="Proteomes" id="UP000586042">
    <property type="component" value="Unassembled WGS sequence"/>
</dbReference>
<evidence type="ECO:0000313" key="8">
    <source>
        <dbReference type="Proteomes" id="UP000586042"/>
    </source>
</evidence>
<dbReference type="GO" id="GO:0003700">
    <property type="term" value="F:DNA-binding transcription factor activity"/>
    <property type="evidence" value="ECO:0007669"/>
    <property type="project" value="TreeGrafter"/>
</dbReference>
<evidence type="ECO:0000313" key="7">
    <source>
        <dbReference type="EMBL" id="NUW32639.1"/>
    </source>
</evidence>
<proteinExistence type="predicted"/>
<keyword evidence="1" id="KW-0805">Transcription regulation</keyword>
<dbReference type="InterPro" id="IPR050109">
    <property type="entry name" value="HTH-type_TetR-like_transc_reg"/>
</dbReference>
<dbReference type="PANTHER" id="PTHR30055">
    <property type="entry name" value="HTH-TYPE TRANSCRIPTIONAL REGULATOR RUTR"/>
    <property type="match status" value="1"/>
</dbReference>
<dbReference type="InterPro" id="IPR009057">
    <property type="entry name" value="Homeodomain-like_sf"/>
</dbReference>
<dbReference type="SUPFAM" id="SSF46689">
    <property type="entry name" value="Homeodomain-like"/>
    <property type="match status" value="1"/>
</dbReference>
<evidence type="ECO:0000256" key="4">
    <source>
        <dbReference type="PROSITE-ProRule" id="PRU00335"/>
    </source>
</evidence>
<keyword evidence="3" id="KW-0804">Transcription</keyword>
<reference evidence="7 8" key="1">
    <citation type="submission" date="2020-06" db="EMBL/GenBank/DDBJ databases">
        <title>Nonomuraea sp. SMC257, a novel actinomycete isolated from soil.</title>
        <authorList>
            <person name="Chanama M."/>
        </authorList>
    </citation>
    <scope>NUCLEOTIDE SEQUENCE [LARGE SCALE GENOMIC DNA]</scope>
    <source>
        <strain evidence="7 8">SMC257</strain>
    </source>
</reference>
<evidence type="ECO:0000256" key="2">
    <source>
        <dbReference type="ARBA" id="ARBA00023125"/>
    </source>
</evidence>
<evidence type="ECO:0000256" key="3">
    <source>
        <dbReference type="ARBA" id="ARBA00023163"/>
    </source>
</evidence>
<sequence length="237" mass="25306">MRNLSYSESSGYGGGVTTERTPAGGRRTGLRERKKRATREALTLAALRLALERGLDNVRVEDIAAEVQVTTRTFNNYFSTKYEALVARHVDRVRQAAEALRARPAGEPLWEAVTHAVLSPLAEADRAHESPDAEVLGGIRLIAAEPALQAEALKAALAADSELAAAVAERTGTERTGTDPGRDMYPRLVAGAVTTAVHVATEQWLRADPPVPLVPLLREALRQVAAGLPAPPAGPSR</sequence>
<dbReference type="GO" id="GO:0000976">
    <property type="term" value="F:transcription cis-regulatory region binding"/>
    <property type="evidence" value="ECO:0007669"/>
    <property type="project" value="TreeGrafter"/>
</dbReference>
<dbReference type="InterPro" id="IPR041347">
    <property type="entry name" value="MftR_C"/>
</dbReference>
<name>A0A7Y6I6U0_9ACTN</name>
<accession>A0A7Y6I6U0</accession>
<protein>
    <submittedName>
        <fullName evidence="7">TetR family transcriptional regulator</fullName>
    </submittedName>
</protein>
<dbReference type="Pfam" id="PF00440">
    <property type="entry name" value="TetR_N"/>
    <property type="match status" value="1"/>
</dbReference>
<dbReference type="Pfam" id="PF17754">
    <property type="entry name" value="TetR_C_14"/>
    <property type="match status" value="1"/>
</dbReference>
<dbReference type="Gene3D" id="1.10.10.60">
    <property type="entry name" value="Homeodomain-like"/>
    <property type="match status" value="1"/>
</dbReference>
<feature type="domain" description="HTH tetR-type" evidence="6">
    <location>
        <begin position="36"/>
        <end position="96"/>
    </location>
</feature>
<dbReference type="EMBL" id="JABWGN010000005">
    <property type="protein sequence ID" value="NUW32639.1"/>
    <property type="molecule type" value="Genomic_DNA"/>
</dbReference>
<comment type="caution">
    <text evidence="7">The sequence shown here is derived from an EMBL/GenBank/DDBJ whole genome shotgun (WGS) entry which is preliminary data.</text>
</comment>
<organism evidence="7 8">
    <name type="scientific">Nonomuraea montanisoli</name>
    <dbReference type="NCBI Taxonomy" id="2741721"/>
    <lineage>
        <taxon>Bacteria</taxon>
        <taxon>Bacillati</taxon>
        <taxon>Actinomycetota</taxon>
        <taxon>Actinomycetes</taxon>
        <taxon>Streptosporangiales</taxon>
        <taxon>Streptosporangiaceae</taxon>
        <taxon>Nonomuraea</taxon>
    </lineage>
</organism>